<keyword evidence="2" id="KW-0129">CBS domain</keyword>
<comment type="caution">
    <text evidence="4">The sequence shown here is derived from an EMBL/GenBank/DDBJ whole genome shotgun (WGS) entry which is preliminary data.</text>
</comment>
<proteinExistence type="predicted"/>
<reference evidence="4 5" key="1">
    <citation type="submission" date="2024-08" db="EMBL/GenBank/DDBJ databases">
        <title>Insights into the chromosomal genome structure of Flemingia macrophylla.</title>
        <authorList>
            <person name="Ding Y."/>
            <person name="Zhao Y."/>
            <person name="Bi W."/>
            <person name="Wu M."/>
            <person name="Zhao G."/>
            <person name="Gong Y."/>
            <person name="Li W."/>
            <person name="Zhang P."/>
        </authorList>
    </citation>
    <scope>NUCLEOTIDE SEQUENCE [LARGE SCALE GENOMIC DNA]</scope>
    <source>
        <strain evidence="4">DYQJB</strain>
        <tissue evidence="4">Leaf</tissue>
    </source>
</reference>
<evidence type="ECO:0000256" key="1">
    <source>
        <dbReference type="ARBA" id="ARBA00022737"/>
    </source>
</evidence>
<dbReference type="Proteomes" id="UP001603857">
    <property type="component" value="Unassembled WGS sequence"/>
</dbReference>
<dbReference type="SUPFAM" id="SSF54631">
    <property type="entry name" value="CBS-domain pair"/>
    <property type="match status" value="1"/>
</dbReference>
<dbReference type="Pfam" id="PF00571">
    <property type="entry name" value="CBS"/>
    <property type="match status" value="1"/>
</dbReference>
<accession>A0ABD1N2A4</accession>
<dbReference type="Gene3D" id="3.10.580.10">
    <property type="entry name" value="CBS-domain"/>
    <property type="match status" value="1"/>
</dbReference>
<keyword evidence="5" id="KW-1185">Reference proteome</keyword>
<dbReference type="InterPro" id="IPR046342">
    <property type="entry name" value="CBS_dom_sf"/>
</dbReference>
<gene>
    <name evidence="4" type="ORF">Fmac_009852</name>
</gene>
<evidence type="ECO:0000259" key="3">
    <source>
        <dbReference type="Pfam" id="PF00571"/>
    </source>
</evidence>
<evidence type="ECO:0000256" key="2">
    <source>
        <dbReference type="ARBA" id="ARBA00023122"/>
    </source>
</evidence>
<dbReference type="InterPro" id="IPR050511">
    <property type="entry name" value="AMPK_gamma/SDS23_families"/>
</dbReference>
<organism evidence="4 5">
    <name type="scientific">Flemingia macrophylla</name>
    <dbReference type="NCBI Taxonomy" id="520843"/>
    <lineage>
        <taxon>Eukaryota</taxon>
        <taxon>Viridiplantae</taxon>
        <taxon>Streptophyta</taxon>
        <taxon>Embryophyta</taxon>
        <taxon>Tracheophyta</taxon>
        <taxon>Spermatophyta</taxon>
        <taxon>Magnoliopsida</taxon>
        <taxon>eudicotyledons</taxon>
        <taxon>Gunneridae</taxon>
        <taxon>Pentapetalae</taxon>
        <taxon>rosids</taxon>
        <taxon>fabids</taxon>
        <taxon>Fabales</taxon>
        <taxon>Fabaceae</taxon>
        <taxon>Papilionoideae</taxon>
        <taxon>50 kb inversion clade</taxon>
        <taxon>NPAAA clade</taxon>
        <taxon>indigoferoid/millettioid clade</taxon>
        <taxon>Phaseoleae</taxon>
        <taxon>Flemingia</taxon>
    </lineage>
</organism>
<protein>
    <recommendedName>
        <fullName evidence="3">CBS domain-containing protein</fullName>
    </recommendedName>
</protein>
<dbReference type="EMBL" id="JBGMDY010000003">
    <property type="protein sequence ID" value="KAL2341912.1"/>
    <property type="molecule type" value="Genomic_DNA"/>
</dbReference>
<name>A0ABD1N2A4_9FABA</name>
<evidence type="ECO:0000313" key="4">
    <source>
        <dbReference type="EMBL" id="KAL2341912.1"/>
    </source>
</evidence>
<dbReference type="PANTHER" id="PTHR13780:SF39">
    <property type="entry name" value="CBS DOMAIN-CONTAINING PROTEIN CBSX5-LIKE"/>
    <property type="match status" value="1"/>
</dbReference>
<dbReference type="InterPro" id="IPR000644">
    <property type="entry name" value="CBS_dom"/>
</dbReference>
<evidence type="ECO:0000313" key="5">
    <source>
        <dbReference type="Proteomes" id="UP001603857"/>
    </source>
</evidence>
<keyword evidence="1" id="KW-0677">Repeat</keyword>
<dbReference type="AlphaFoldDB" id="A0ABD1N2A4"/>
<dbReference type="PANTHER" id="PTHR13780">
    <property type="entry name" value="AMP-ACTIVATED PROTEIN KINASE, GAMMA REGULATORY SUBUNIT"/>
    <property type="match status" value="1"/>
</dbReference>
<sequence length="368" mass="39839">MAARLSGHELSDLCLGKPPLRSLSVADTVADALSALKRLDDTFLTVWTCHHSFLTKHTTAACASASCTCIAKICMVDIICFLSKPHNLSAPAPALHSPLSALVPDCSPLVRHLPPSASLVEAIDVMYEGVQNLVIPIATGKGNKNNKGTVHNDNTTYCWLSQEDVFRYLLNSIGVFSPMPANPINTLGVIDTHNLFAVGYDDPASSALDLLALSLIYQSSVAILDPNGKFVAEISPFRLNSCDDALVPALAVLSAGDFTSYIDCAGPPEDLLLLVDERLHHRNLRHHHYSSSSSSGKHCKHAGYPGRAARRSEAIVCYRWSSLVAVMIQALAHRVSYVWVVEEDGTLTGIVTFQAMLKVFRDHLKSIS</sequence>
<feature type="domain" description="CBS" evidence="3">
    <location>
        <begin position="329"/>
        <end position="360"/>
    </location>
</feature>